<sequence length="582" mass="62784">MHPCTQHNGFILFHYAMASFSHAKLRSKKFSIPLTIFFIIKLFFVSSLAEVNNDKSPIPSHFSKSSMAATQLSISSACKATIYKAACESFLVSLQTTAKTQHELFDLSVEYTMKQSQSAINLASSLSLSAHGNAQTHLVSAGAMADCIELLDDTLDQLSNVINRKNNLIQSHNDVRTWLSAALTNQETCIESLQNSKIKEQKGLMVSTARNLSHHISNSLAIYVSHYVTEEANKLNPGGTGGRKLLSGNKFPSWVSATDRKLVEAPVGEIKAHAVVAKDGSGTHKTIADAIGVLGSLASGGRNVIYIKAGTYKENLNFPTKQKNVMLVGDGKGKTVIVGNRNADDGSSTFSSATVAAMGDGFIARGITFINSAGPEKHQAVALRVGSDRSVIFQCSIEGYQDSLYTHSKRQFYRETDIYGTIDFIFGNSAVVFQNCNIFARKPSSGSRNYVTAQGRTDPNQNTGISIHNCKIGSESGGSKLTYLGRPWQKYSRTVVMQSFIDGSINPAGWYPWSGSFALSTLYYGEYMNSGPGASTSGRVNWPGYHGALTPTAAQTFTVGSLIDGNMWLPSTGVSFDSGLIG</sequence>
<evidence type="ECO:0000313" key="2">
    <source>
        <dbReference type="Proteomes" id="UP000091857"/>
    </source>
</evidence>
<name>A0ACB7HRZ9_MANES</name>
<gene>
    <name evidence="1" type="ORF">MANES_04G053900v8</name>
</gene>
<protein>
    <submittedName>
        <fullName evidence="1">Uncharacterized protein</fullName>
    </submittedName>
</protein>
<dbReference type="Proteomes" id="UP000091857">
    <property type="component" value="Chromosome 4"/>
</dbReference>
<evidence type="ECO:0000313" key="1">
    <source>
        <dbReference type="EMBL" id="KAG8655562.1"/>
    </source>
</evidence>
<dbReference type="EMBL" id="CM004390">
    <property type="protein sequence ID" value="KAG8655562.1"/>
    <property type="molecule type" value="Genomic_DNA"/>
</dbReference>
<reference evidence="2" key="1">
    <citation type="journal article" date="2016" name="Nat. Biotechnol.">
        <title>Sequencing wild and cultivated cassava and related species reveals extensive interspecific hybridization and genetic diversity.</title>
        <authorList>
            <person name="Bredeson J.V."/>
            <person name="Lyons J.B."/>
            <person name="Prochnik S.E."/>
            <person name="Wu G.A."/>
            <person name="Ha C.M."/>
            <person name="Edsinger-Gonzales E."/>
            <person name="Grimwood J."/>
            <person name="Schmutz J."/>
            <person name="Rabbi I.Y."/>
            <person name="Egesi C."/>
            <person name="Nauluvula P."/>
            <person name="Lebot V."/>
            <person name="Ndunguru J."/>
            <person name="Mkamilo G."/>
            <person name="Bart R.S."/>
            <person name="Setter T.L."/>
            <person name="Gleadow R.M."/>
            <person name="Kulakow P."/>
            <person name="Ferguson M.E."/>
            <person name="Rounsley S."/>
            <person name="Rokhsar D.S."/>
        </authorList>
    </citation>
    <scope>NUCLEOTIDE SEQUENCE [LARGE SCALE GENOMIC DNA]</scope>
    <source>
        <strain evidence="2">cv. AM560-2</strain>
    </source>
</reference>
<accession>A0ACB7HRZ9</accession>
<keyword evidence="2" id="KW-1185">Reference proteome</keyword>
<proteinExistence type="predicted"/>
<organism evidence="1 2">
    <name type="scientific">Manihot esculenta</name>
    <name type="common">Cassava</name>
    <name type="synonym">Jatropha manihot</name>
    <dbReference type="NCBI Taxonomy" id="3983"/>
    <lineage>
        <taxon>Eukaryota</taxon>
        <taxon>Viridiplantae</taxon>
        <taxon>Streptophyta</taxon>
        <taxon>Embryophyta</taxon>
        <taxon>Tracheophyta</taxon>
        <taxon>Spermatophyta</taxon>
        <taxon>Magnoliopsida</taxon>
        <taxon>eudicotyledons</taxon>
        <taxon>Gunneridae</taxon>
        <taxon>Pentapetalae</taxon>
        <taxon>rosids</taxon>
        <taxon>fabids</taxon>
        <taxon>Malpighiales</taxon>
        <taxon>Euphorbiaceae</taxon>
        <taxon>Crotonoideae</taxon>
        <taxon>Manihoteae</taxon>
        <taxon>Manihot</taxon>
    </lineage>
</organism>
<comment type="caution">
    <text evidence="1">The sequence shown here is derived from an EMBL/GenBank/DDBJ whole genome shotgun (WGS) entry which is preliminary data.</text>
</comment>